<dbReference type="InterPro" id="IPR007115">
    <property type="entry name" value="6-PTP_synth/QueD"/>
</dbReference>
<feature type="active site" description="Charge relay system" evidence="9">
    <location>
        <position position="99"/>
    </location>
</feature>
<accession>A0A9D2CLV2</accession>
<name>A0A9D2CLV2_9BACE</name>
<comment type="catalytic activity">
    <reaction evidence="7 8">
        <text>7,8-dihydroneopterin 3'-triphosphate + H2O = 6-carboxy-5,6,7,8-tetrahydropterin + triphosphate + acetaldehyde + 2 H(+)</text>
        <dbReference type="Rhea" id="RHEA:27966"/>
        <dbReference type="ChEBI" id="CHEBI:15343"/>
        <dbReference type="ChEBI" id="CHEBI:15377"/>
        <dbReference type="ChEBI" id="CHEBI:15378"/>
        <dbReference type="ChEBI" id="CHEBI:18036"/>
        <dbReference type="ChEBI" id="CHEBI:58462"/>
        <dbReference type="ChEBI" id="CHEBI:61032"/>
        <dbReference type="EC" id="4.1.2.50"/>
    </reaction>
</comment>
<keyword evidence="8" id="KW-0671">Queuosine biosynthesis</keyword>
<evidence type="ECO:0000313" key="11">
    <source>
        <dbReference type="EMBL" id="HIY88944.1"/>
    </source>
</evidence>
<dbReference type="Pfam" id="PF01242">
    <property type="entry name" value="PTPS"/>
    <property type="match status" value="1"/>
</dbReference>
<gene>
    <name evidence="11" type="ORF">H9824_09600</name>
</gene>
<evidence type="ECO:0000256" key="3">
    <source>
        <dbReference type="ARBA" id="ARBA00018141"/>
    </source>
</evidence>
<dbReference type="GO" id="GO:0046872">
    <property type="term" value="F:metal ion binding"/>
    <property type="evidence" value="ECO:0007669"/>
    <property type="project" value="UniProtKB-KW"/>
</dbReference>
<evidence type="ECO:0000256" key="7">
    <source>
        <dbReference type="ARBA" id="ARBA00048807"/>
    </source>
</evidence>
<evidence type="ECO:0000256" key="6">
    <source>
        <dbReference type="ARBA" id="ARBA00023239"/>
    </source>
</evidence>
<dbReference type="EC" id="4.-.-.-" evidence="8"/>
<comment type="pathway">
    <text evidence="1 8">Purine metabolism; 7-cyano-7-deazaguanine biosynthesis.</text>
</comment>
<evidence type="ECO:0000256" key="1">
    <source>
        <dbReference type="ARBA" id="ARBA00005061"/>
    </source>
</evidence>
<evidence type="ECO:0000256" key="4">
    <source>
        <dbReference type="ARBA" id="ARBA00022723"/>
    </source>
</evidence>
<dbReference type="Gene3D" id="3.30.479.10">
    <property type="entry name" value="6-pyruvoyl tetrahydropterin synthase/QueD"/>
    <property type="match status" value="1"/>
</dbReference>
<reference evidence="11" key="2">
    <citation type="submission" date="2021-04" db="EMBL/GenBank/DDBJ databases">
        <authorList>
            <person name="Gilroy R."/>
        </authorList>
    </citation>
    <scope>NUCLEOTIDE SEQUENCE</scope>
    <source>
        <strain evidence="11">Gambia2-208</strain>
    </source>
</reference>
<evidence type="ECO:0000256" key="10">
    <source>
        <dbReference type="PIRSR" id="PIRSR006113-2"/>
    </source>
</evidence>
<proteinExistence type="inferred from homology"/>
<comment type="similarity">
    <text evidence="2 8">Belongs to the PTPS family. QueD subfamily.</text>
</comment>
<dbReference type="GO" id="GO:0070497">
    <property type="term" value="F:6-carboxytetrahydropterin synthase activity"/>
    <property type="evidence" value="ECO:0007669"/>
    <property type="project" value="UniProtKB-EC"/>
</dbReference>
<dbReference type="PANTHER" id="PTHR12589">
    <property type="entry name" value="PYRUVOYL TETRAHYDROBIOPTERIN SYNTHASE"/>
    <property type="match status" value="1"/>
</dbReference>
<feature type="active site" description="Charge relay system" evidence="9">
    <location>
        <position position="65"/>
    </location>
</feature>
<sequence>MYTVIKRLEISAAHSLRLSYPSKCENLHGHNWIITIHCRACELNADGMVTDFTHIKELVQGQLDHRNLNEVLPFNPTAENIARWICDRVEHCYRVEVQESEGNMAIYEKD</sequence>
<comment type="cofactor">
    <cofactor evidence="8 10">
        <name>Zn(2+)</name>
        <dbReference type="ChEBI" id="CHEBI:29105"/>
    </cofactor>
    <text evidence="8 10">Binds 1 zinc ion per subunit.</text>
</comment>
<dbReference type="GO" id="GO:0008616">
    <property type="term" value="P:tRNA queuosine(34) biosynthetic process"/>
    <property type="evidence" value="ECO:0007669"/>
    <property type="project" value="UniProtKB-KW"/>
</dbReference>
<comment type="caution">
    <text evidence="11">The sequence shown here is derived from an EMBL/GenBank/DDBJ whole genome shotgun (WGS) entry which is preliminary data.</text>
</comment>
<protein>
    <recommendedName>
        <fullName evidence="3 8">6-carboxy-5,6,7,8-tetrahydropterin synthase</fullName>
        <ecNumber evidence="8">4.-.-.-</ecNumber>
    </recommendedName>
</protein>
<evidence type="ECO:0000256" key="5">
    <source>
        <dbReference type="ARBA" id="ARBA00022833"/>
    </source>
</evidence>
<feature type="binding site" evidence="10">
    <location>
        <position position="30"/>
    </location>
    <ligand>
        <name>Zn(2+)</name>
        <dbReference type="ChEBI" id="CHEBI:29105"/>
    </ligand>
</feature>
<feature type="active site" description="Proton acceptor" evidence="9">
    <location>
        <position position="24"/>
    </location>
</feature>
<organism evidence="11 12">
    <name type="scientific">Candidatus Bacteroides pullicola</name>
    <dbReference type="NCBI Taxonomy" id="2838475"/>
    <lineage>
        <taxon>Bacteria</taxon>
        <taxon>Pseudomonadati</taxon>
        <taxon>Bacteroidota</taxon>
        <taxon>Bacteroidia</taxon>
        <taxon>Bacteroidales</taxon>
        <taxon>Bacteroidaceae</taxon>
        <taxon>Bacteroides</taxon>
    </lineage>
</organism>
<dbReference type="PIRSF" id="PIRSF006113">
    <property type="entry name" value="PTP_synth"/>
    <property type="match status" value="1"/>
</dbReference>
<feature type="binding site" evidence="10">
    <location>
        <position position="28"/>
    </location>
    <ligand>
        <name>Zn(2+)</name>
        <dbReference type="ChEBI" id="CHEBI:29105"/>
    </ligand>
</feature>
<keyword evidence="6 8" id="KW-0456">Lyase</keyword>
<evidence type="ECO:0000313" key="12">
    <source>
        <dbReference type="Proteomes" id="UP000886851"/>
    </source>
</evidence>
<dbReference type="PANTHER" id="PTHR12589:SF7">
    <property type="entry name" value="6-PYRUVOYL TETRAHYDROBIOPTERIN SYNTHASE"/>
    <property type="match status" value="1"/>
</dbReference>
<evidence type="ECO:0000256" key="2">
    <source>
        <dbReference type="ARBA" id="ARBA00008900"/>
    </source>
</evidence>
<dbReference type="InterPro" id="IPR038418">
    <property type="entry name" value="6-PTP_synth/QueD_sf"/>
</dbReference>
<keyword evidence="5 8" id="KW-0862">Zinc</keyword>
<dbReference type="SUPFAM" id="SSF55620">
    <property type="entry name" value="Tetrahydrobiopterin biosynthesis enzymes-like"/>
    <property type="match status" value="1"/>
</dbReference>
<dbReference type="EMBL" id="DXCV01000063">
    <property type="protein sequence ID" value="HIY88944.1"/>
    <property type="molecule type" value="Genomic_DNA"/>
</dbReference>
<dbReference type="AlphaFoldDB" id="A0A9D2CLV2"/>
<dbReference type="Proteomes" id="UP000886851">
    <property type="component" value="Unassembled WGS sequence"/>
</dbReference>
<evidence type="ECO:0000256" key="8">
    <source>
        <dbReference type="PIRNR" id="PIRNR006113"/>
    </source>
</evidence>
<keyword evidence="4 8" id="KW-0479">Metal-binding</keyword>
<feature type="binding site" evidence="10">
    <location>
        <position position="14"/>
    </location>
    <ligand>
        <name>Zn(2+)</name>
        <dbReference type="ChEBI" id="CHEBI:29105"/>
    </ligand>
</feature>
<evidence type="ECO:0000256" key="9">
    <source>
        <dbReference type="PIRSR" id="PIRSR006113-1"/>
    </source>
</evidence>
<reference evidence="11" key="1">
    <citation type="journal article" date="2021" name="PeerJ">
        <title>Extensive microbial diversity within the chicken gut microbiome revealed by metagenomics and culture.</title>
        <authorList>
            <person name="Gilroy R."/>
            <person name="Ravi A."/>
            <person name="Getino M."/>
            <person name="Pursley I."/>
            <person name="Horton D.L."/>
            <person name="Alikhan N.F."/>
            <person name="Baker D."/>
            <person name="Gharbi K."/>
            <person name="Hall N."/>
            <person name="Watson M."/>
            <person name="Adriaenssens E.M."/>
            <person name="Foster-Nyarko E."/>
            <person name="Jarju S."/>
            <person name="Secka A."/>
            <person name="Antonio M."/>
            <person name="Oren A."/>
            <person name="Chaudhuri R.R."/>
            <person name="La Ragione R."/>
            <person name="Hildebrand F."/>
            <person name="Pallen M.J."/>
        </authorList>
    </citation>
    <scope>NUCLEOTIDE SEQUENCE</scope>
    <source>
        <strain evidence="11">Gambia2-208</strain>
    </source>
</reference>